<dbReference type="EMBL" id="QFYP01000001">
    <property type="protein sequence ID" value="RAK58732.1"/>
    <property type="molecule type" value="Genomic_DNA"/>
</dbReference>
<reference evidence="3" key="1">
    <citation type="submission" date="2018-05" db="EMBL/GenBank/DDBJ databases">
        <authorList>
            <person name="Li X."/>
        </authorList>
    </citation>
    <scope>NUCLEOTIDE SEQUENCE [LARGE SCALE GENOMIC DNA]</scope>
    <source>
        <strain evidence="3">HKS-05</strain>
    </source>
</reference>
<dbReference type="OrthoDB" id="7473723at2"/>
<keyword evidence="1" id="KW-0732">Signal</keyword>
<sequence>MTRSTLLAAAAASLLALPAAAWGQDHARPAPPAAAAAAAPGAWTLEVREDWLVGRLHRAQEENDIDGAEAERVYQEVAGLRDHLKMISGRHAITPAERAAHEARLDSVVSQIHWLHEDAFQRPW</sequence>
<comment type="caution">
    <text evidence="2">The sequence shown here is derived from an EMBL/GenBank/DDBJ whole genome shotgun (WGS) entry which is preliminary data.</text>
</comment>
<organism evidence="2 3">
    <name type="scientific">Phenylobacterium hankyongense</name>
    <dbReference type="NCBI Taxonomy" id="1813876"/>
    <lineage>
        <taxon>Bacteria</taxon>
        <taxon>Pseudomonadati</taxon>
        <taxon>Pseudomonadota</taxon>
        <taxon>Alphaproteobacteria</taxon>
        <taxon>Caulobacterales</taxon>
        <taxon>Caulobacteraceae</taxon>
        <taxon>Phenylobacterium</taxon>
    </lineage>
</organism>
<dbReference type="RefSeq" id="WP_111456025.1">
    <property type="nucleotide sequence ID" value="NZ_QFYP01000001.1"/>
</dbReference>
<protein>
    <recommendedName>
        <fullName evidence="4">Heavy-metal resistance</fullName>
    </recommendedName>
</protein>
<evidence type="ECO:0000313" key="2">
    <source>
        <dbReference type="EMBL" id="RAK58732.1"/>
    </source>
</evidence>
<gene>
    <name evidence="2" type="ORF">DJ021_02400</name>
</gene>
<keyword evidence="3" id="KW-1185">Reference proteome</keyword>
<evidence type="ECO:0000256" key="1">
    <source>
        <dbReference type="SAM" id="SignalP"/>
    </source>
</evidence>
<dbReference type="AlphaFoldDB" id="A0A328AUA8"/>
<evidence type="ECO:0000313" key="3">
    <source>
        <dbReference type="Proteomes" id="UP000249842"/>
    </source>
</evidence>
<evidence type="ECO:0008006" key="4">
    <source>
        <dbReference type="Google" id="ProtNLM"/>
    </source>
</evidence>
<feature type="chain" id="PRO_5016363641" description="Heavy-metal resistance" evidence="1">
    <location>
        <begin position="22"/>
        <end position="124"/>
    </location>
</feature>
<name>A0A328AUA8_9CAUL</name>
<feature type="signal peptide" evidence="1">
    <location>
        <begin position="1"/>
        <end position="21"/>
    </location>
</feature>
<dbReference type="Proteomes" id="UP000249842">
    <property type="component" value="Unassembled WGS sequence"/>
</dbReference>
<accession>A0A328AUA8</accession>
<proteinExistence type="predicted"/>